<reference evidence="3" key="1">
    <citation type="journal article" date="2021" name="Nat. Commun.">
        <title>Genetic determinants of endophytism in the Arabidopsis root mycobiome.</title>
        <authorList>
            <person name="Mesny F."/>
            <person name="Miyauchi S."/>
            <person name="Thiergart T."/>
            <person name="Pickel B."/>
            <person name="Atanasova L."/>
            <person name="Karlsson M."/>
            <person name="Huettel B."/>
            <person name="Barry K.W."/>
            <person name="Haridas S."/>
            <person name="Chen C."/>
            <person name="Bauer D."/>
            <person name="Andreopoulos W."/>
            <person name="Pangilinan J."/>
            <person name="LaButti K."/>
            <person name="Riley R."/>
            <person name="Lipzen A."/>
            <person name="Clum A."/>
            <person name="Drula E."/>
            <person name="Henrissat B."/>
            <person name="Kohler A."/>
            <person name="Grigoriev I.V."/>
            <person name="Martin F.M."/>
            <person name="Hacquard S."/>
        </authorList>
    </citation>
    <scope>NUCLEOTIDE SEQUENCE</scope>
    <source>
        <strain evidence="3">MPI-CAGE-CH-0243</strain>
    </source>
</reference>
<feature type="domain" description="FAS1" evidence="2">
    <location>
        <begin position="20"/>
        <end position="179"/>
    </location>
</feature>
<comment type="caution">
    <text evidence="3">The sequence shown here is derived from an EMBL/GenBank/DDBJ whole genome shotgun (WGS) entry which is preliminary data.</text>
</comment>
<gene>
    <name evidence="3" type="ORF">B0J11DRAFT_476520</name>
</gene>
<dbReference type="PANTHER" id="PTHR10900">
    <property type="entry name" value="PERIOSTIN-RELATED"/>
    <property type="match status" value="1"/>
</dbReference>
<dbReference type="GO" id="GO:0016236">
    <property type="term" value="P:macroautophagy"/>
    <property type="evidence" value="ECO:0007669"/>
    <property type="project" value="TreeGrafter"/>
</dbReference>
<accession>A0A9P9EJM2</accession>
<dbReference type="OrthoDB" id="286301at2759"/>
<evidence type="ECO:0000313" key="4">
    <source>
        <dbReference type="Proteomes" id="UP000700596"/>
    </source>
</evidence>
<proteinExistence type="predicted"/>
<sequence>MRFSAALPAILAALASAQTPPNLTALLTGQSQLSSFVQLLGVIPNVTSALAATPNLTIFVPNNKALAAILEGGGIFSLEEVARDPRLVEAIVRYHVVKGVVRSSDIKETQTFAPTLLNYTTLVADGGVAGSNITGGQVISVQLEKNEVVLTTGLKSTAKVVQADLTYNNGVVHIIDSLLTIPQLVSETAIAGNFSALAGAAISTNLITALDTTPDLTIFVPNNAAFQQIEPTLRTLNLSQIASALTYHVIPGTVAYSTLLKAGSIRTLNGASVYVRVESNGAVFVNQARVINADVLVANGVIHVIDSVLLPGVNVTSPARPAAPVPFISGLPTPTMVQSELLQSTSVVIEGTPTGSASSTRSAPAQATTNAAVGGLRVGAMEMAVLVGGVVGLAL</sequence>
<organism evidence="3 4">
    <name type="scientific">Dendryphion nanum</name>
    <dbReference type="NCBI Taxonomy" id="256645"/>
    <lineage>
        <taxon>Eukaryota</taxon>
        <taxon>Fungi</taxon>
        <taxon>Dikarya</taxon>
        <taxon>Ascomycota</taxon>
        <taxon>Pezizomycotina</taxon>
        <taxon>Dothideomycetes</taxon>
        <taxon>Pleosporomycetidae</taxon>
        <taxon>Pleosporales</taxon>
        <taxon>Torulaceae</taxon>
        <taxon>Dendryphion</taxon>
    </lineage>
</organism>
<dbReference type="Proteomes" id="UP000700596">
    <property type="component" value="Unassembled WGS sequence"/>
</dbReference>
<name>A0A9P9EJM2_9PLEO</name>
<dbReference type="InterPro" id="IPR000782">
    <property type="entry name" value="FAS1_domain"/>
</dbReference>
<feature type="chain" id="PRO_5040264011" evidence="1">
    <location>
        <begin position="18"/>
        <end position="395"/>
    </location>
</feature>
<evidence type="ECO:0000259" key="2">
    <source>
        <dbReference type="PROSITE" id="PS50213"/>
    </source>
</evidence>
<keyword evidence="1" id="KW-0732">Signal</keyword>
<dbReference type="AlphaFoldDB" id="A0A9P9EJM2"/>
<dbReference type="InterPro" id="IPR050904">
    <property type="entry name" value="Adhesion/Biosynth-related"/>
</dbReference>
<dbReference type="PROSITE" id="PS50213">
    <property type="entry name" value="FAS1"/>
    <property type="match status" value="2"/>
</dbReference>
<dbReference type="SUPFAM" id="SSF82153">
    <property type="entry name" value="FAS1 domain"/>
    <property type="match status" value="2"/>
</dbReference>
<dbReference type="Gene3D" id="2.30.180.10">
    <property type="entry name" value="FAS1 domain"/>
    <property type="match status" value="2"/>
</dbReference>
<dbReference type="EMBL" id="JAGMWT010000001">
    <property type="protein sequence ID" value="KAH7138682.1"/>
    <property type="molecule type" value="Genomic_DNA"/>
</dbReference>
<dbReference type="Pfam" id="PF02469">
    <property type="entry name" value="Fasciclin"/>
    <property type="match status" value="2"/>
</dbReference>
<dbReference type="PANTHER" id="PTHR10900:SF77">
    <property type="entry name" value="FI19380P1"/>
    <property type="match status" value="1"/>
</dbReference>
<dbReference type="GO" id="GO:0000329">
    <property type="term" value="C:fungal-type vacuole membrane"/>
    <property type="evidence" value="ECO:0007669"/>
    <property type="project" value="TreeGrafter"/>
</dbReference>
<evidence type="ECO:0000313" key="3">
    <source>
        <dbReference type="EMBL" id="KAH7138682.1"/>
    </source>
</evidence>
<feature type="signal peptide" evidence="1">
    <location>
        <begin position="1"/>
        <end position="17"/>
    </location>
</feature>
<evidence type="ECO:0000256" key="1">
    <source>
        <dbReference type="SAM" id="SignalP"/>
    </source>
</evidence>
<dbReference type="SMART" id="SM00554">
    <property type="entry name" value="FAS1"/>
    <property type="match status" value="2"/>
</dbReference>
<dbReference type="InterPro" id="IPR036378">
    <property type="entry name" value="FAS1_dom_sf"/>
</dbReference>
<protein>
    <submittedName>
        <fullName evidence="3">FAS1 domain-containing protein</fullName>
    </submittedName>
</protein>
<feature type="domain" description="FAS1" evidence="2">
    <location>
        <begin position="181"/>
        <end position="309"/>
    </location>
</feature>
<keyword evidence="4" id="KW-1185">Reference proteome</keyword>